<sequence length="216" mass="24751">MSIHENGKWLGKHMAAKHKHDSTLSAEISKFLIAENCKEIVDFGCGMGLYVKDFNDAGIKAIGYDGNPATPEMTNNTCGIIDLSEDFDLGKKFDWVMSLEVGEHLPKKYEDIYINNLHKHAKEGIIMSWAILGQGGDGHINEQPNDYVRKKIEDLGYTSDFEAEKVFRKNCSLWWFKRTMFCFRKIKENTTEENKSTQVTQKYPCNYCPQCGFKLN</sequence>
<dbReference type="Proteomes" id="UP000028667">
    <property type="component" value="Segment"/>
</dbReference>
<dbReference type="GO" id="GO:0008168">
    <property type="term" value="F:methyltransferase activity"/>
    <property type="evidence" value="ECO:0007669"/>
    <property type="project" value="UniProtKB-KW"/>
</dbReference>
<dbReference type="GO" id="GO:0032259">
    <property type="term" value="P:methylation"/>
    <property type="evidence" value="ECO:0007669"/>
    <property type="project" value="UniProtKB-KW"/>
</dbReference>
<evidence type="ECO:0000313" key="1">
    <source>
        <dbReference type="EMBL" id="AII17110.1"/>
    </source>
</evidence>
<keyword evidence="2" id="KW-1185">Reference proteome</keyword>
<dbReference type="SUPFAM" id="SSF53335">
    <property type="entry name" value="S-adenosyl-L-methionine-dependent methyltransferases"/>
    <property type="match status" value="1"/>
</dbReference>
<gene>
    <name evidence="1" type="ORF">AaV_288</name>
</gene>
<dbReference type="GeneID" id="20041625"/>
<evidence type="ECO:0000313" key="2">
    <source>
        <dbReference type="Proteomes" id="UP000028667"/>
    </source>
</evidence>
<name>A0A076FGA4_9VIRU</name>
<dbReference type="Gene3D" id="3.40.50.150">
    <property type="entry name" value="Vaccinia Virus protein VP39"/>
    <property type="match status" value="1"/>
</dbReference>
<dbReference type="RefSeq" id="YP_009052362.1">
    <property type="nucleotide sequence ID" value="NC_024697.1"/>
</dbReference>
<dbReference type="KEGG" id="vg:20041625"/>
<dbReference type="EMBL" id="KJ645900">
    <property type="protein sequence ID" value="AII17110.1"/>
    <property type="molecule type" value="Genomic_DNA"/>
</dbReference>
<dbReference type="InterPro" id="IPR029063">
    <property type="entry name" value="SAM-dependent_MTases_sf"/>
</dbReference>
<protein>
    <submittedName>
        <fullName evidence="1">Putative SAM dependent methyltransferase</fullName>
    </submittedName>
</protein>
<keyword evidence="1" id="KW-0808">Transferase</keyword>
<keyword evidence="1" id="KW-0489">Methyltransferase</keyword>
<reference evidence="1 2" key="1">
    <citation type="journal article" date="2014" name="Virology">
        <title>Genome of brown tide virus (AaV), the little giant of the Megaviridae, elucidates NCLDV genome expansion and host-virus coevolution.</title>
        <authorList>
            <person name="Moniruzzaman M."/>
            <person name="LeCleir G.R."/>
            <person name="Brown C.M."/>
            <person name="Gobler C.J."/>
            <person name="Bidle K.D."/>
            <person name="Wilson W.H."/>
            <person name="Wilhelm S.W."/>
        </authorList>
    </citation>
    <scope>NUCLEOTIDE SEQUENCE [LARGE SCALE GENOMIC DNA]</scope>
    <source>
        <strain evidence="1">BtV-01</strain>
    </source>
</reference>
<accession>A0A076FGA4</accession>
<dbReference type="Pfam" id="PF13489">
    <property type="entry name" value="Methyltransf_23"/>
    <property type="match status" value="1"/>
</dbReference>
<proteinExistence type="predicted"/>
<organism evidence="1 2">
    <name type="scientific">Aureococcus anophagefferens virus</name>
    <dbReference type="NCBI Taxonomy" id="1474867"/>
    <lineage>
        <taxon>Viruses</taxon>
        <taxon>Varidnaviria</taxon>
        <taxon>Bamfordvirae</taxon>
        <taxon>Nucleocytoviricota</taxon>
        <taxon>Megaviricetes</taxon>
        <taxon>Imitervirales</taxon>
        <taxon>Schizomimiviridae</taxon>
        <taxon>Kratosvirus</taxon>
        <taxon>Kratosvirus quantuckense</taxon>
    </lineage>
</organism>